<reference evidence="4" key="1">
    <citation type="journal article" date="2012" name="PLoS Genet.">
        <title>The genomes of the fungal plant pathogens Cladosporium fulvum and Dothistroma septosporum reveal adaptation to different hosts and lifestyles but also signatures of common ancestry.</title>
        <authorList>
            <person name="de Wit P.J.G.M."/>
            <person name="van der Burgt A."/>
            <person name="Oekmen B."/>
            <person name="Stergiopoulos I."/>
            <person name="Abd-Elsalam K.A."/>
            <person name="Aerts A.L."/>
            <person name="Bahkali A.H."/>
            <person name="Beenen H.G."/>
            <person name="Chettri P."/>
            <person name="Cox M.P."/>
            <person name="Datema E."/>
            <person name="de Vries R.P."/>
            <person name="Dhillon B."/>
            <person name="Ganley A.R."/>
            <person name="Griffiths S.A."/>
            <person name="Guo Y."/>
            <person name="Hamelin R.C."/>
            <person name="Henrissat B."/>
            <person name="Kabir M.S."/>
            <person name="Jashni M.K."/>
            <person name="Kema G."/>
            <person name="Klaubauf S."/>
            <person name="Lapidus A."/>
            <person name="Levasseur A."/>
            <person name="Lindquist E."/>
            <person name="Mehrabi R."/>
            <person name="Ohm R.A."/>
            <person name="Owen T.J."/>
            <person name="Salamov A."/>
            <person name="Schwelm A."/>
            <person name="Schijlen E."/>
            <person name="Sun H."/>
            <person name="van den Burg H.A."/>
            <person name="van Ham R.C.H.J."/>
            <person name="Zhang S."/>
            <person name="Goodwin S.B."/>
            <person name="Grigoriev I.V."/>
            <person name="Collemare J."/>
            <person name="Bradshaw R.E."/>
        </authorList>
    </citation>
    <scope>NUCLEOTIDE SEQUENCE [LARGE SCALE GENOMIC DNA]</scope>
    <source>
        <strain evidence="4">NZE10 / CBS 128990</strain>
    </source>
</reference>
<protein>
    <recommendedName>
        <fullName evidence="5">SWI5-dependent HO expression protein 3</fullName>
    </recommendedName>
</protein>
<dbReference type="AlphaFoldDB" id="N1PYS7"/>
<evidence type="ECO:0000256" key="1">
    <source>
        <dbReference type="SAM" id="Coils"/>
    </source>
</evidence>
<evidence type="ECO:0000313" key="4">
    <source>
        <dbReference type="Proteomes" id="UP000016933"/>
    </source>
</evidence>
<keyword evidence="1" id="KW-0175">Coiled coil</keyword>
<feature type="coiled-coil region" evidence="1">
    <location>
        <begin position="126"/>
        <end position="153"/>
    </location>
</feature>
<dbReference type="HOGENOM" id="CLU_048328_0_0_1"/>
<feature type="region of interest" description="Disordered" evidence="2">
    <location>
        <begin position="1"/>
        <end position="121"/>
    </location>
</feature>
<sequence>MMFSVQPRADKRAPNPTSHRSSSSQNLPGSPTSSTAPQLPEVAAMTAFQVYSTPPSANSPATIGTHLSPSQQSTRRTNAAHFNADSSPLSTGVSQNAPSSPLSPASNGQWSSAVGHAGTGKSGRVIEKLMAENDKLRRELKEQMVKAEEFQRNLQTVKPQVEGLQAEIDNLSHAKGVDRSLLARRDRQIKELKEELAAEKRNRQAASLQAQQMQAAREEEAEAHEASVQLMNEKTKHATNHAEILDTSMKQMKAHYETKFASAIKEVERLNDAIAQDQQTIFRMGVVSDQMRQEAERGRKVQTEMLAQWEEMQRDNARQVQGMQHQTDVESEKARKLSVEMDKVVNEMRWVLNIKKNTSLDASN</sequence>
<feature type="coiled-coil region" evidence="1">
    <location>
        <begin position="182"/>
        <end position="273"/>
    </location>
</feature>
<keyword evidence="4" id="KW-1185">Reference proteome</keyword>
<feature type="compositionally biased region" description="Polar residues" evidence="2">
    <location>
        <begin position="84"/>
        <end position="93"/>
    </location>
</feature>
<evidence type="ECO:0000256" key="2">
    <source>
        <dbReference type="SAM" id="MobiDB-lite"/>
    </source>
</evidence>
<feature type="compositionally biased region" description="Low complexity" evidence="2">
    <location>
        <begin position="94"/>
        <end position="107"/>
    </location>
</feature>
<dbReference type="eggNOG" id="ENOG502S77X">
    <property type="taxonomic scope" value="Eukaryota"/>
</dbReference>
<proteinExistence type="predicted"/>
<name>N1PYS7_DOTSN</name>
<dbReference type="OMA" id="NMHQHNG"/>
<dbReference type="OrthoDB" id="3918393at2759"/>
<dbReference type="EMBL" id="KB446535">
    <property type="protein sequence ID" value="EME48587.1"/>
    <property type="molecule type" value="Genomic_DNA"/>
</dbReference>
<gene>
    <name evidence="3" type="ORF">DOTSEDRAFT_67584</name>
</gene>
<dbReference type="Proteomes" id="UP000016933">
    <property type="component" value="Unassembled WGS sequence"/>
</dbReference>
<feature type="compositionally biased region" description="Polar residues" evidence="2">
    <location>
        <begin position="49"/>
        <end position="77"/>
    </location>
</feature>
<accession>N1PYS7</accession>
<evidence type="ECO:0000313" key="3">
    <source>
        <dbReference type="EMBL" id="EME48587.1"/>
    </source>
</evidence>
<organism evidence="3 4">
    <name type="scientific">Dothistroma septosporum (strain NZE10 / CBS 128990)</name>
    <name type="common">Red band needle blight fungus</name>
    <name type="synonym">Mycosphaerella pini</name>
    <dbReference type="NCBI Taxonomy" id="675120"/>
    <lineage>
        <taxon>Eukaryota</taxon>
        <taxon>Fungi</taxon>
        <taxon>Dikarya</taxon>
        <taxon>Ascomycota</taxon>
        <taxon>Pezizomycotina</taxon>
        <taxon>Dothideomycetes</taxon>
        <taxon>Dothideomycetidae</taxon>
        <taxon>Mycosphaerellales</taxon>
        <taxon>Mycosphaerellaceae</taxon>
        <taxon>Dothistroma</taxon>
    </lineage>
</organism>
<dbReference type="STRING" id="675120.N1PYS7"/>
<feature type="compositionally biased region" description="Polar residues" evidence="2">
    <location>
        <begin position="15"/>
        <end position="37"/>
    </location>
</feature>
<reference evidence="3 4" key="2">
    <citation type="journal article" date="2012" name="PLoS Pathog.">
        <title>Diverse lifestyles and strategies of plant pathogenesis encoded in the genomes of eighteen Dothideomycetes fungi.</title>
        <authorList>
            <person name="Ohm R.A."/>
            <person name="Feau N."/>
            <person name="Henrissat B."/>
            <person name="Schoch C.L."/>
            <person name="Horwitz B.A."/>
            <person name="Barry K.W."/>
            <person name="Condon B.J."/>
            <person name="Copeland A.C."/>
            <person name="Dhillon B."/>
            <person name="Glaser F."/>
            <person name="Hesse C.N."/>
            <person name="Kosti I."/>
            <person name="LaButti K."/>
            <person name="Lindquist E.A."/>
            <person name="Lucas S."/>
            <person name="Salamov A.A."/>
            <person name="Bradshaw R.E."/>
            <person name="Ciuffetti L."/>
            <person name="Hamelin R.C."/>
            <person name="Kema G.H.J."/>
            <person name="Lawrence C."/>
            <person name="Scott J.A."/>
            <person name="Spatafora J.W."/>
            <person name="Turgeon B.G."/>
            <person name="de Wit P.J.G.M."/>
            <person name="Zhong S."/>
            <person name="Goodwin S.B."/>
            <person name="Grigoriev I.V."/>
        </authorList>
    </citation>
    <scope>NUCLEOTIDE SEQUENCE [LARGE SCALE GENOMIC DNA]</scope>
    <source>
        <strain evidence="4">NZE10 / CBS 128990</strain>
    </source>
</reference>
<evidence type="ECO:0008006" key="5">
    <source>
        <dbReference type="Google" id="ProtNLM"/>
    </source>
</evidence>